<evidence type="ECO:0000259" key="2">
    <source>
        <dbReference type="Pfam" id="PF01035"/>
    </source>
</evidence>
<keyword evidence="1" id="KW-0227">DNA damage</keyword>
<protein>
    <submittedName>
        <fullName evidence="4">DNA methyltransferase</fullName>
    </submittedName>
    <submittedName>
        <fullName evidence="3">MGMT family protein</fullName>
    </submittedName>
</protein>
<dbReference type="InterPro" id="IPR036388">
    <property type="entry name" value="WH-like_DNA-bd_sf"/>
</dbReference>
<sequence length="100" mass="11377">MDEELHERIRHVVASIPPGRVSTYGDVAAVAGASTPRLVGRVLREDGHDLPWHRVLRADGTPAPHLRREQLERLRAEGVLADRQRVDMRTYRWLPAEPES</sequence>
<reference evidence="3 5" key="3">
    <citation type="journal article" date="2021" name="BMC Genomics">
        <title>Genome-resolved metagenome and metatranscriptome analyses of thermophilic composting reveal key bacterial players and their metabolic interactions.</title>
        <authorList>
            <person name="Braga L.P.P."/>
            <person name="Pereira R.V."/>
            <person name="Martins L.F."/>
            <person name="Moura L.M.S."/>
            <person name="Sanchez F.B."/>
            <person name="Patane J.S.L."/>
            <person name="da Silva A.M."/>
            <person name="Setubal J.C."/>
        </authorList>
    </citation>
    <scope>NUCLEOTIDE SEQUENCE [LARGE SCALE GENOMIC DNA]</scope>
    <source>
        <strain evidence="3">ZC4RG45</strain>
    </source>
</reference>
<name>A0A2W4JP50_9PSEU</name>
<evidence type="ECO:0000313" key="3">
    <source>
        <dbReference type="EMBL" id="MFO7193572.1"/>
    </source>
</evidence>
<gene>
    <name evidence="3" type="ORF">DIU77_015125</name>
    <name evidence="4" type="ORF">DIU77_04375</name>
</gene>
<organism evidence="4">
    <name type="scientific">Thermocrispum agreste</name>
    <dbReference type="NCBI Taxonomy" id="37925"/>
    <lineage>
        <taxon>Bacteria</taxon>
        <taxon>Bacillati</taxon>
        <taxon>Actinomycetota</taxon>
        <taxon>Actinomycetes</taxon>
        <taxon>Pseudonocardiales</taxon>
        <taxon>Pseudonocardiaceae</taxon>
        <taxon>Thermocrispum</taxon>
    </lineage>
</organism>
<feature type="domain" description="Methylated-DNA-[protein]-cysteine S-methyltransferase DNA binding" evidence="2">
    <location>
        <begin position="5"/>
        <end position="79"/>
    </location>
</feature>
<dbReference type="Pfam" id="PF01035">
    <property type="entry name" value="DNA_binding_1"/>
    <property type="match status" value="1"/>
</dbReference>
<dbReference type="Gene3D" id="1.10.10.10">
    <property type="entry name" value="Winged helix-like DNA-binding domain superfamily/Winged helix DNA-binding domain"/>
    <property type="match status" value="1"/>
</dbReference>
<dbReference type="CDD" id="cd06445">
    <property type="entry name" value="ATase"/>
    <property type="match status" value="1"/>
</dbReference>
<keyword evidence="4" id="KW-0489">Methyltransferase</keyword>
<dbReference type="EMBL" id="QGUI02000235">
    <property type="protein sequence ID" value="MFO7193572.1"/>
    <property type="molecule type" value="Genomic_DNA"/>
</dbReference>
<dbReference type="Proteomes" id="UP000249324">
    <property type="component" value="Unassembled WGS sequence"/>
</dbReference>
<dbReference type="GO" id="GO:0006281">
    <property type="term" value="P:DNA repair"/>
    <property type="evidence" value="ECO:0007669"/>
    <property type="project" value="InterPro"/>
</dbReference>
<dbReference type="STRING" id="1111738.GCA_000427905_01753"/>
<dbReference type="PANTHER" id="PTHR42942">
    <property type="entry name" value="6-O-METHYLGUANINE DNA METHYLTRANSFERASE"/>
    <property type="match status" value="1"/>
</dbReference>
<dbReference type="InterPro" id="IPR014048">
    <property type="entry name" value="MethylDNA_cys_MeTrfase_DNA-bd"/>
</dbReference>
<dbReference type="PANTHER" id="PTHR42942:SF1">
    <property type="entry name" value="ALKYLTRANSFERASE-LIKE PROTEIN 1"/>
    <property type="match status" value="1"/>
</dbReference>
<evidence type="ECO:0000313" key="5">
    <source>
        <dbReference type="Proteomes" id="UP000249324"/>
    </source>
</evidence>
<accession>A0A2W4JP50</accession>
<reference evidence="4" key="2">
    <citation type="submission" date="2018-05" db="EMBL/GenBank/DDBJ databases">
        <authorList>
            <person name="Lanie J.A."/>
            <person name="Ng W.-L."/>
            <person name="Kazmierczak K.M."/>
            <person name="Andrzejewski T.M."/>
            <person name="Davidsen T.M."/>
            <person name="Wayne K.J."/>
            <person name="Tettelin H."/>
            <person name="Glass J.I."/>
            <person name="Rusch D."/>
            <person name="Podicherti R."/>
            <person name="Tsui H.-C.T."/>
            <person name="Winkler M.E."/>
        </authorList>
    </citation>
    <scope>NUCLEOTIDE SEQUENCE</scope>
    <source>
        <strain evidence="4">ZC4RG45</strain>
    </source>
</reference>
<proteinExistence type="predicted"/>
<reference evidence="3" key="4">
    <citation type="submission" date="2023-08" db="EMBL/GenBank/DDBJ databases">
        <authorList>
            <person name="Guima S.E.S."/>
            <person name="Martins L.F."/>
            <person name="Silva A.M."/>
            <person name="Setubal J.C."/>
        </authorList>
    </citation>
    <scope>NUCLEOTIDE SEQUENCE</scope>
    <source>
        <strain evidence="3">ZC4RG45</strain>
    </source>
</reference>
<dbReference type="AlphaFoldDB" id="A0A2W4JP50"/>
<evidence type="ECO:0000256" key="1">
    <source>
        <dbReference type="ARBA" id="ARBA00022763"/>
    </source>
</evidence>
<comment type="caution">
    <text evidence="4">The sequence shown here is derived from an EMBL/GenBank/DDBJ whole genome shotgun (WGS) entry which is preliminary data.</text>
</comment>
<evidence type="ECO:0000313" key="4">
    <source>
        <dbReference type="EMBL" id="PZN00079.1"/>
    </source>
</evidence>
<dbReference type="SUPFAM" id="SSF46767">
    <property type="entry name" value="Methylated DNA-protein cysteine methyltransferase, C-terminal domain"/>
    <property type="match status" value="1"/>
</dbReference>
<dbReference type="InterPro" id="IPR052520">
    <property type="entry name" value="ATL_DNA_repair"/>
</dbReference>
<dbReference type="GO" id="GO:0032259">
    <property type="term" value="P:methylation"/>
    <property type="evidence" value="ECO:0007669"/>
    <property type="project" value="UniProtKB-KW"/>
</dbReference>
<dbReference type="GO" id="GO:0008168">
    <property type="term" value="F:methyltransferase activity"/>
    <property type="evidence" value="ECO:0007669"/>
    <property type="project" value="UniProtKB-KW"/>
</dbReference>
<keyword evidence="4" id="KW-0808">Transferase</keyword>
<reference evidence="3" key="1">
    <citation type="submission" date="2018-05" db="EMBL/GenBank/DDBJ databases">
        <authorList>
            <person name="Moura L."/>
            <person name="Setubal J.C."/>
        </authorList>
    </citation>
    <scope>NUCLEOTIDE SEQUENCE</scope>
    <source>
        <strain evidence="3">ZC4RG45</strain>
    </source>
</reference>
<dbReference type="InterPro" id="IPR036217">
    <property type="entry name" value="MethylDNA_cys_MeTrfase_DNAb"/>
</dbReference>
<dbReference type="EMBL" id="QGUI01000110">
    <property type="protein sequence ID" value="PZN00079.1"/>
    <property type="molecule type" value="Genomic_DNA"/>
</dbReference>